<dbReference type="GO" id="GO:0005096">
    <property type="term" value="F:GTPase activator activity"/>
    <property type="evidence" value="ECO:0007669"/>
    <property type="project" value="InterPro"/>
</dbReference>
<organism evidence="2">
    <name type="scientific">Zea mays</name>
    <name type="common">Maize</name>
    <dbReference type="NCBI Taxonomy" id="4577"/>
    <lineage>
        <taxon>Eukaryota</taxon>
        <taxon>Viridiplantae</taxon>
        <taxon>Streptophyta</taxon>
        <taxon>Embryophyta</taxon>
        <taxon>Tracheophyta</taxon>
        <taxon>Spermatophyta</taxon>
        <taxon>Magnoliopsida</taxon>
        <taxon>Liliopsida</taxon>
        <taxon>Poales</taxon>
        <taxon>Poaceae</taxon>
        <taxon>PACMAD clade</taxon>
        <taxon>Panicoideae</taxon>
        <taxon>Andropogonodae</taxon>
        <taxon>Andropogoneae</taxon>
        <taxon>Tripsacinae</taxon>
        <taxon>Zea</taxon>
    </lineage>
</organism>
<feature type="region of interest" description="Disordered" evidence="1">
    <location>
        <begin position="132"/>
        <end position="168"/>
    </location>
</feature>
<feature type="region of interest" description="Disordered" evidence="1">
    <location>
        <begin position="1"/>
        <end position="48"/>
    </location>
</feature>
<feature type="compositionally biased region" description="Polar residues" evidence="1">
    <location>
        <begin position="1"/>
        <end position="12"/>
    </location>
</feature>
<proteinExistence type="evidence at transcript level"/>
<name>B4FKJ0_MAIZE</name>
<sequence>MSGQGSSVQQSPLAAPTAGPPSQATANPQGTSGIQGAASSTDSKFSSRKELPVDIFTALYPPSTQMMPGWQRAPHFGMGYAMQYPPGVGLQSYLHGAFPQPTYQQPVYSQHAYSHPQPVKASNPFDLGNESAHIQAHMPPSGPPGASAGSAPQTLIGNSSFGVPPQQPHQLYQSEAHLSHFMMQQVPNSMPMPEQQPNSMLATQQGLGSFNMGFDQEAPLGYPQANTSPSYGSVGGGSNPFG</sequence>
<dbReference type="AlphaFoldDB" id="B4FKJ0"/>
<dbReference type="PANTHER" id="PTHR46085:SF3">
    <property type="entry name" value="ARF GTPASE ACTIVATING PROTEIN"/>
    <property type="match status" value="1"/>
</dbReference>
<feature type="region of interest" description="Disordered" evidence="1">
    <location>
        <begin position="214"/>
        <end position="242"/>
    </location>
</feature>
<dbReference type="EMBL" id="BT037628">
    <property type="protein sequence ID" value="ACF82633.1"/>
    <property type="molecule type" value="mRNA"/>
</dbReference>
<evidence type="ECO:0000313" key="2">
    <source>
        <dbReference type="EMBL" id="ACF82633.1"/>
    </source>
</evidence>
<accession>B4FKJ0</accession>
<protein>
    <submittedName>
        <fullName evidence="2">Uncharacterized protein</fullName>
    </submittedName>
</protein>
<evidence type="ECO:0000256" key="1">
    <source>
        <dbReference type="SAM" id="MobiDB-lite"/>
    </source>
</evidence>
<dbReference type="InterPro" id="IPR044820">
    <property type="entry name" value="AGD14-like"/>
</dbReference>
<dbReference type="ExpressionAtlas" id="B4FKJ0">
    <property type="expression patterns" value="baseline and differential"/>
</dbReference>
<feature type="compositionally biased region" description="Gly residues" evidence="1">
    <location>
        <begin position="233"/>
        <end position="242"/>
    </location>
</feature>
<reference evidence="2" key="1">
    <citation type="journal article" date="2009" name="PLoS Genet.">
        <title>Sequencing, mapping, and analysis of 27,455 maize full-length cDNAs.</title>
        <authorList>
            <person name="Soderlund C."/>
            <person name="Descour A."/>
            <person name="Kudrna D."/>
            <person name="Bomhoff M."/>
            <person name="Boyd L."/>
            <person name="Currie J."/>
            <person name="Angelova A."/>
            <person name="Collura K."/>
            <person name="Wissotski M."/>
            <person name="Ashley E."/>
            <person name="Morrow D."/>
            <person name="Fernandes J."/>
            <person name="Walbot V."/>
            <person name="Yu Y."/>
        </authorList>
    </citation>
    <scope>NUCLEOTIDE SEQUENCE</scope>
    <source>
        <strain evidence="2">B73</strain>
    </source>
</reference>
<feature type="compositionally biased region" description="Polar residues" evidence="1">
    <location>
        <begin position="20"/>
        <end position="44"/>
    </location>
</feature>
<dbReference type="PANTHER" id="PTHR46085">
    <property type="entry name" value="ARFGAP/RECO-RELATED"/>
    <property type="match status" value="1"/>
</dbReference>